<evidence type="ECO:0000313" key="2">
    <source>
        <dbReference type="EMBL" id="KGC13224.1"/>
    </source>
</evidence>
<dbReference type="InterPro" id="IPR036259">
    <property type="entry name" value="MFS_trans_sf"/>
</dbReference>
<keyword evidence="1" id="KW-0812">Transmembrane</keyword>
<dbReference type="SUPFAM" id="SSF103473">
    <property type="entry name" value="MFS general substrate transporter"/>
    <property type="match status" value="1"/>
</dbReference>
<evidence type="ECO:0008006" key="4">
    <source>
        <dbReference type="Google" id="ProtNLM"/>
    </source>
</evidence>
<dbReference type="Proteomes" id="UP000029590">
    <property type="component" value="Unassembled WGS sequence"/>
</dbReference>
<dbReference type="PANTHER" id="PTHR23539">
    <property type="entry name" value="MFS TRANSPORTER"/>
    <property type="match status" value="1"/>
</dbReference>
<evidence type="ECO:0000256" key="1">
    <source>
        <dbReference type="SAM" id="Phobius"/>
    </source>
</evidence>
<accession>A0AAW3EWV2</accession>
<dbReference type="GeneID" id="97007966"/>
<comment type="caution">
    <text evidence="2">The sequence shown here is derived from an EMBL/GenBank/DDBJ whole genome shotgun (WGS) entry which is preliminary data.</text>
</comment>
<sequence>MRLLQGTGRVNVGQGAVATAQGVGAALSPVLGGVLAQHFGYASAFVVLGAVSLGSLAL</sequence>
<evidence type="ECO:0000313" key="3">
    <source>
        <dbReference type="Proteomes" id="UP000029590"/>
    </source>
</evidence>
<proteinExistence type="predicted"/>
<protein>
    <recommendedName>
        <fullName evidence="4">MFS transporter</fullName>
    </recommendedName>
</protein>
<dbReference type="PANTHER" id="PTHR23539:SF1">
    <property type="entry name" value="MAJOR FACILITATOR SUPERFAMILY (MFS) PROFILE DOMAIN-CONTAINING PROTEIN"/>
    <property type="match status" value="1"/>
</dbReference>
<name>A0AAW3EWV2_BURGA</name>
<dbReference type="KEGG" id="bgo:BM43_6959"/>
<dbReference type="RefSeq" id="WP_370448955.1">
    <property type="nucleotide sequence ID" value="NZ_CADEQC010000001.1"/>
</dbReference>
<dbReference type="AlphaFoldDB" id="A0AAW3EWV2"/>
<gene>
    <name evidence="2" type="ORF">DM48_808</name>
</gene>
<dbReference type="EMBL" id="JPGG01000016">
    <property type="protein sequence ID" value="KGC13224.1"/>
    <property type="molecule type" value="Genomic_DNA"/>
</dbReference>
<dbReference type="Gene3D" id="1.20.1250.20">
    <property type="entry name" value="MFS general substrate transporter like domains"/>
    <property type="match status" value="1"/>
</dbReference>
<reference evidence="2 3" key="1">
    <citation type="submission" date="2014-04" db="EMBL/GenBank/DDBJ databases">
        <authorList>
            <person name="Bishop-Lilly K.A."/>
            <person name="Broomall S.M."/>
            <person name="Chain P.S."/>
            <person name="Chertkov O."/>
            <person name="Coyne S.R."/>
            <person name="Daligault H.E."/>
            <person name="Davenport K.W."/>
            <person name="Erkkila T."/>
            <person name="Frey K.G."/>
            <person name="Gibbons H.S."/>
            <person name="Gu W."/>
            <person name="Jaissle J."/>
            <person name="Johnson S.L."/>
            <person name="Koroleva G.I."/>
            <person name="Ladner J.T."/>
            <person name="Lo C.-C."/>
            <person name="Minogue T.D."/>
            <person name="Munk C."/>
            <person name="Palacios G.F."/>
            <person name="Redden C.L."/>
            <person name="Rosenzweig C.N."/>
            <person name="Scholz M.B."/>
            <person name="Teshima H."/>
            <person name="Xu Y."/>
        </authorList>
    </citation>
    <scope>NUCLEOTIDE SEQUENCE [LARGE SCALE GENOMIC DNA]</scope>
    <source>
        <strain evidence="3">gladioli</strain>
    </source>
</reference>
<feature type="transmembrane region" description="Helical" evidence="1">
    <location>
        <begin position="39"/>
        <end position="57"/>
    </location>
</feature>
<organism evidence="2 3">
    <name type="scientific">Burkholderia gladioli</name>
    <name type="common">Pseudomonas marginata</name>
    <name type="synonym">Phytomonas marginata</name>
    <dbReference type="NCBI Taxonomy" id="28095"/>
    <lineage>
        <taxon>Bacteria</taxon>
        <taxon>Pseudomonadati</taxon>
        <taxon>Pseudomonadota</taxon>
        <taxon>Betaproteobacteria</taxon>
        <taxon>Burkholderiales</taxon>
        <taxon>Burkholderiaceae</taxon>
        <taxon>Burkholderia</taxon>
    </lineage>
</organism>
<keyword evidence="1" id="KW-1133">Transmembrane helix</keyword>
<keyword evidence="1" id="KW-0472">Membrane</keyword>